<name>A0A3B0CK94_9BACL</name>
<accession>A0A3B0CK94</accession>
<dbReference type="InterPro" id="IPR035903">
    <property type="entry name" value="HesB-like_dom_sf"/>
</dbReference>
<dbReference type="SUPFAM" id="SSF89360">
    <property type="entry name" value="HesB-like domain"/>
    <property type="match status" value="1"/>
</dbReference>
<proteinExistence type="predicted"/>
<dbReference type="EMBL" id="RBAH01000004">
    <property type="protein sequence ID" value="RKN85410.1"/>
    <property type="molecule type" value="Genomic_DNA"/>
</dbReference>
<gene>
    <name evidence="1" type="ORF">D7M11_06855</name>
</gene>
<reference evidence="1 2" key="1">
    <citation type="journal article" date="2007" name="Int. J. Syst. Evol. Microbiol.">
        <title>Paenibacillus ginsengarvi sp. nov., isolated from soil from ginseng cultivation.</title>
        <authorList>
            <person name="Yoon M.H."/>
            <person name="Ten L.N."/>
            <person name="Im W.T."/>
        </authorList>
    </citation>
    <scope>NUCLEOTIDE SEQUENCE [LARGE SCALE GENOMIC DNA]</scope>
    <source>
        <strain evidence="1 2">KCTC 13059</strain>
    </source>
</reference>
<evidence type="ECO:0000313" key="2">
    <source>
        <dbReference type="Proteomes" id="UP000282311"/>
    </source>
</evidence>
<organism evidence="1 2">
    <name type="scientific">Paenibacillus ginsengarvi</name>
    <dbReference type="NCBI Taxonomy" id="400777"/>
    <lineage>
        <taxon>Bacteria</taxon>
        <taxon>Bacillati</taxon>
        <taxon>Bacillota</taxon>
        <taxon>Bacilli</taxon>
        <taxon>Bacillales</taxon>
        <taxon>Paenibacillaceae</taxon>
        <taxon>Paenibacillus</taxon>
    </lineage>
</organism>
<dbReference type="Gene3D" id="2.60.300.12">
    <property type="entry name" value="HesB-like domain"/>
    <property type="match status" value="1"/>
</dbReference>
<evidence type="ECO:0000313" key="1">
    <source>
        <dbReference type="EMBL" id="RKN85410.1"/>
    </source>
</evidence>
<dbReference type="RefSeq" id="WP_120746432.1">
    <property type="nucleotide sequence ID" value="NZ_RBAH01000004.1"/>
</dbReference>
<comment type="caution">
    <text evidence="1">The sequence shown here is derived from an EMBL/GenBank/DDBJ whole genome shotgun (WGS) entry which is preliminary data.</text>
</comment>
<protein>
    <submittedName>
        <fullName evidence="1">Iron-sulfur cluster assembly accessory protein</fullName>
    </submittedName>
</protein>
<dbReference type="AlphaFoldDB" id="A0A3B0CK94"/>
<sequence length="100" mass="11080">MNVKITRKAAKVLLNELTLEENSGLKVRVKVDFTHGNHVHYALGLDEAGEDDIVVSTDKGIDVILEKNEPMLDGVKIDYLYLPNEGFFITNPSKGNTGDH</sequence>
<dbReference type="OrthoDB" id="2616722at2"/>
<dbReference type="Proteomes" id="UP000282311">
    <property type="component" value="Unassembled WGS sequence"/>
</dbReference>
<keyword evidence="2" id="KW-1185">Reference proteome</keyword>